<organism evidence="1 2">
    <name type="scientific">Blastomyces gilchristii (strain SLH14081)</name>
    <name type="common">Blastomyces dermatitidis</name>
    <dbReference type="NCBI Taxonomy" id="559298"/>
    <lineage>
        <taxon>Eukaryota</taxon>
        <taxon>Fungi</taxon>
        <taxon>Dikarya</taxon>
        <taxon>Ascomycota</taxon>
        <taxon>Pezizomycotina</taxon>
        <taxon>Eurotiomycetes</taxon>
        <taxon>Eurotiomycetidae</taxon>
        <taxon>Onygenales</taxon>
        <taxon>Ajellomycetaceae</taxon>
        <taxon>Blastomyces</taxon>
    </lineage>
</organism>
<dbReference type="KEGG" id="bgh:BDBG_02178"/>
<evidence type="ECO:0000313" key="2">
    <source>
        <dbReference type="Proteomes" id="UP000002038"/>
    </source>
</evidence>
<sequence>MTRPTSNAAQLPVVKTARATADGLVAIAVEGLDLASVLEATITNAATTERPLLRTVAENNLLSVAWLLYVTSNGGYIKISGLSHSFVPPFGFLSSIACEGYLAVVVI</sequence>
<proteinExistence type="predicted"/>
<name>A0A179UDP6_BLAGS</name>
<dbReference type="AlphaFoldDB" id="A0A179UDP6"/>
<gene>
    <name evidence="1" type="ORF">BDBG_02178</name>
</gene>
<dbReference type="EMBL" id="GG657450">
    <property type="protein sequence ID" value="OAT05853.1"/>
    <property type="molecule type" value="Genomic_DNA"/>
</dbReference>
<protein>
    <submittedName>
        <fullName evidence="1">Uncharacterized protein</fullName>
    </submittedName>
</protein>
<dbReference type="VEuPathDB" id="FungiDB:BDBG_02178"/>
<accession>A0A179UDP6</accession>
<dbReference type="RefSeq" id="XP_002627507.1">
    <property type="nucleotide sequence ID" value="XM_002627461.2"/>
</dbReference>
<reference evidence="2" key="1">
    <citation type="journal article" date="2015" name="PLoS Genet.">
        <title>The dynamic genome and transcriptome of the human fungal pathogen Blastomyces and close relative Emmonsia.</title>
        <authorList>
            <person name="Munoz J.F."/>
            <person name="Gauthier G.M."/>
            <person name="Desjardins C.A."/>
            <person name="Gallo J.E."/>
            <person name="Holder J."/>
            <person name="Sullivan T.D."/>
            <person name="Marty A.J."/>
            <person name="Carmen J.C."/>
            <person name="Chen Z."/>
            <person name="Ding L."/>
            <person name="Gujja S."/>
            <person name="Magrini V."/>
            <person name="Misas E."/>
            <person name="Mitreva M."/>
            <person name="Priest M."/>
            <person name="Saif S."/>
            <person name="Whiston E.A."/>
            <person name="Young S."/>
            <person name="Zeng Q."/>
            <person name="Goldman W.E."/>
            <person name="Mardis E.R."/>
            <person name="Taylor J.W."/>
            <person name="McEwen J.G."/>
            <person name="Clay O.K."/>
            <person name="Klein B.S."/>
            <person name="Cuomo C.A."/>
        </authorList>
    </citation>
    <scope>NUCLEOTIDE SEQUENCE [LARGE SCALE GENOMIC DNA]</scope>
    <source>
        <strain evidence="2">SLH14081</strain>
    </source>
</reference>
<dbReference type="Proteomes" id="UP000002038">
    <property type="component" value="Unassembled WGS sequence"/>
</dbReference>
<dbReference type="GeneID" id="8506759"/>
<evidence type="ECO:0000313" key="1">
    <source>
        <dbReference type="EMBL" id="OAT05853.1"/>
    </source>
</evidence>
<keyword evidence="2" id="KW-1185">Reference proteome</keyword>